<evidence type="ECO:0000256" key="9">
    <source>
        <dbReference type="ARBA" id="ARBA00023170"/>
    </source>
</evidence>
<dbReference type="GeneTree" id="ENSGT00940000154272"/>
<feature type="transmembrane region" description="Helical" evidence="14">
    <location>
        <begin position="38"/>
        <end position="61"/>
    </location>
</feature>
<evidence type="ECO:0000256" key="6">
    <source>
        <dbReference type="ARBA" id="ARBA00022989"/>
    </source>
</evidence>
<comment type="subcellular location">
    <subcellularLocation>
        <location evidence="1">Cell membrane</location>
        <topology evidence="1">Multi-pass membrane protein</topology>
    </subcellularLocation>
</comment>
<dbReference type="InterPro" id="IPR008361">
    <property type="entry name" value="MCH_rcpt"/>
</dbReference>
<evidence type="ECO:0000256" key="8">
    <source>
        <dbReference type="ARBA" id="ARBA00023136"/>
    </source>
</evidence>
<dbReference type="AlphaFoldDB" id="S4R9L5"/>
<evidence type="ECO:0000313" key="16">
    <source>
        <dbReference type="EMBL" id="ALF99968.1"/>
    </source>
</evidence>
<dbReference type="PROSITE" id="PS50262">
    <property type="entry name" value="G_PROTEIN_RECEP_F1_2"/>
    <property type="match status" value="1"/>
</dbReference>
<feature type="transmembrane region" description="Helical" evidence="14">
    <location>
        <begin position="6"/>
        <end position="26"/>
    </location>
</feature>
<evidence type="ECO:0000256" key="13">
    <source>
        <dbReference type="ARBA" id="ARBA00033115"/>
    </source>
</evidence>
<dbReference type="SUPFAM" id="SSF81321">
    <property type="entry name" value="Family A G protein-coupled receptor-like"/>
    <property type="match status" value="1"/>
</dbReference>
<feature type="domain" description="G-protein coupled receptors family 1 profile" evidence="15">
    <location>
        <begin position="17"/>
        <end position="272"/>
    </location>
</feature>
<feature type="transmembrane region" description="Helical" evidence="14">
    <location>
        <begin position="73"/>
        <end position="101"/>
    </location>
</feature>
<dbReference type="EMBL" id="KT261521">
    <property type="protein sequence ID" value="ALF99968.1"/>
    <property type="molecule type" value="mRNA"/>
</dbReference>
<evidence type="ECO:0000256" key="11">
    <source>
        <dbReference type="ARBA" id="ARBA00023224"/>
    </source>
</evidence>
<reference evidence="17" key="2">
    <citation type="submission" date="2025-05" db="UniProtKB">
        <authorList>
            <consortium name="Ensembl"/>
        </authorList>
    </citation>
    <scope>IDENTIFICATION</scope>
</reference>
<sequence>VFVTALYGAICLMGVTGNLLVLFTLLRKRARRFRALCTAPDVFICSLSLVDALFLLGMPFLLHQLVGDGEWKFGAALCTTIAATDAACQFASTYILTLMTLDRYLATVYAVRSAPMRTPRLALCVVLCAWALSLLTVTPVWLFARLLHTADGRTRCAMLLPNPGTDIYWYTLYQFVLAFAAPVLVICATYARILRHMSTLDASPPLVAFSSKTRRITRMALAVCVSFVACWAPFYALQLIGLSQPRAPPHLVVYDVAIGLGYLNSCVNPFLYVALSDTFKKSLLGAMVARPKKEGALGGGVSRAVELRSLGLGCRVGPVVNAE</sequence>
<gene>
    <name evidence="16" type="primary">MCHR1</name>
</gene>
<evidence type="ECO:0000256" key="2">
    <source>
        <dbReference type="ARBA" id="ARBA00011509"/>
    </source>
</evidence>
<evidence type="ECO:0000313" key="17">
    <source>
        <dbReference type="Ensembl" id="ENSPMAP00000001896.1"/>
    </source>
</evidence>
<evidence type="ECO:0000256" key="4">
    <source>
        <dbReference type="ARBA" id="ARBA00022475"/>
    </source>
</evidence>
<keyword evidence="6 14" id="KW-1133">Transmembrane helix</keyword>
<evidence type="ECO:0000256" key="1">
    <source>
        <dbReference type="ARBA" id="ARBA00004651"/>
    </source>
</evidence>
<dbReference type="GO" id="GO:0007218">
    <property type="term" value="P:neuropeptide signaling pathway"/>
    <property type="evidence" value="ECO:0007669"/>
    <property type="project" value="InterPro"/>
</dbReference>
<keyword evidence="4" id="KW-1003">Cell membrane</keyword>
<evidence type="ECO:0000256" key="14">
    <source>
        <dbReference type="SAM" id="Phobius"/>
    </source>
</evidence>
<evidence type="ECO:0000256" key="7">
    <source>
        <dbReference type="ARBA" id="ARBA00023040"/>
    </source>
</evidence>
<comment type="subunit">
    <text evidence="2">Interacts with NCDN.</text>
</comment>
<dbReference type="GO" id="GO:0030273">
    <property type="term" value="F:melanin-concentrating hormone receptor activity"/>
    <property type="evidence" value="ECO:0007669"/>
    <property type="project" value="InterPro"/>
</dbReference>
<dbReference type="PANTHER" id="PTHR24229">
    <property type="entry name" value="NEUROPEPTIDES RECEPTOR"/>
    <property type="match status" value="1"/>
</dbReference>
<evidence type="ECO:0000256" key="10">
    <source>
        <dbReference type="ARBA" id="ARBA00023180"/>
    </source>
</evidence>
<dbReference type="PANTHER" id="PTHR24229:SF90">
    <property type="entry name" value="MELANIN-CONCENTRATING HORMONE RECEPTOR 1"/>
    <property type="match status" value="1"/>
</dbReference>
<keyword evidence="9 16" id="KW-0675">Receptor</keyword>
<feature type="transmembrane region" description="Helical" evidence="14">
    <location>
        <begin position="121"/>
        <end position="147"/>
    </location>
</feature>
<dbReference type="PRINTS" id="PR01507">
    <property type="entry name" value="MCH1RECEPTOR"/>
</dbReference>
<keyword evidence="10" id="KW-0325">Glycoprotein</keyword>
<name>S4R9L5_PETMA</name>
<dbReference type="GO" id="GO:0005886">
    <property type="term" value="C:plasma membrane"/>
    <property type="evidence" value="ECO:0007669"/>
    <property type="project" value="UniProtKB-SubCell"/>
</dbReference>
<dbReference type="InterPro" id="IPR000276">
    <property type="entry name" value="GPCR_Rhodpsn"/>
</dbReference>
<dbReference type="Ensembl" id="ENSPMAT00000001906.1">
    <property type="protein sequence ID" value="ENSPMAP00000001896.1"/>
    <property type="gene ID" value="ENSPMAG00000001735.1"/>
</dbReference>
<dbReference type="Pfam" id="PF00001">
    <property type="entry name" value="7tm_1"/>
    <property type="match status" value="1"/>
</dbReference>
<dbReference type="GO" id="GO:0042923">
    <property type="term" value="F:neuropeptide binding"/>
    <property type="evidence" value="ECO:0007669"/>
    <property type="project" value="TreeGrafter"/>
</dbReference>
<evidence type="ECO:0000256" key="3">
    <source>
        <dbReference type="ARBA" id="ARBA00022022"/>
    </source>
</evidence>
<keyword evidence="8 14" id="KW-0472">Membrane</keyword>
<dbReference type="Gene3D" id="1.20.1070.10">
    <property type="entry name" value="Rhodopsin 7-helix transmembrane proteins"/>
    <property type="match status" value="1"/>
</dbReference>
<dbReference type="PRINTS" id="PR01783">
    <property type="entry name" value="MCHRECEPTOR"/>
</dbReference>
<feature type="transmembrane region" description="Helical" evidence="14">
    <location>
        <begin position="167"/>
        <end position="191"/>
    </location>
</feature>
<proteinExistence type="evidence at transcript level"/>
<keyword evidence="11" id="KW-0807">Transducer</keyword>
<feature type="transmembrane region" description="Helical" evidence="14">
    <location>
        <begin position="252"/>
        <end position="275"/>
    </location>
</feature>
<evidence type="ECO:0000256" key="5">
    <source>
        <dbReference type="ARBA" id="ARBA00022692"/>
    </source>
</evidence>
<dbReference type="HOGENOM" id="CLU_009579_8_1_1"/>
<keyword evidence="7" id="KW-0297">G-protein coupled receptor</keyword>
<reference evidence="16" key="1">
    <citation type="journal article" date="2015" name="Mol. Biol. Evol.">
        <title>Prevertebrate Local Gene Duplication Facilitated Expansion of the Neuropeptide GPCR Superfamily.</title>
        <authorList>
            <person name="Yun S."/>
            <person name="Furlong M."/>
            <person name="Sim M."/>
            <person name="Cho M."/>
            <person name="Park S."/>
            <person name="Cho E.B."/>
            <person name="Reyes-Alcaraz A."/>
            <person name="Hwang J.I."/>
            <person name="Kim J."/>
            <person name="Seong J.Y."/>
        </authorList>
    </citation>
    <scope>NUCLEOTIDE SEQUENCE</scope>
</reference>
<dbReference type="InterPro" id="IPR004047">
    <property type="entry name" value="MCHR1"/>
</dbReference>
<keyword evidence="5 14" id="KW-0812">Transmembrane</keyword>
<accession>S4R9L5</accession>
<dbReference type="InterPro" id="IPR017452">
    <property type="entry name" value="GPCR_Rhodpsn_7TM"/>
</dbReference>
<evidence type="ECO:0000256" key="12">
    <source>
        <dbReference type="ARBA" id="ARBA00032830"/>
    </source>
</evidence>
<feature type="transmembrane region" description="Helical" evidence="14">
    <location>
        <begin position="219"/>
        <end position="240"/>
    </location>
</feature>
<organism evidence="17">
    <name type="scientific">Petromyzon marinus</name>
    <name type="common">Sea lamprey</name>
    <dbReference type="NCBI Taxonomy" id="7757"/>
    <lineage>
        <taxon>Eukaryota</taxon>
        <taxon>Metazoa</taxon>
        <taxon>Chordata</taxon>
        <taxon>Craniata</taxon>
        <taxon>Vertebrata</taxon>
        <taxon>Cyclostomata</taxon>
        <taxon>Hyperoartia</taxon>
        <taxon>Petromyzontiformes</taxon>
        <taxon>Petromyzontidae</taxon>
        <taxon>Petromyzon</taxon>
    </lineage>
</organism>
<dbReference type="GO" id="GO:0043005">
    <property type="term" value="C:neuron projection"/>
    <property type="evidence" value="ECO:0007669"/>
    <property type="project" value="TreeGrafter"/>
</dbReference>
<evidence type="ECO:0000259" key="15">
    <source>
        <dbReference type="PROSITE" id="PS50262"/>
    </source>
</evidence>
<dbReference type="OMA" id="FTIIPVW"/>
<dbReference type="PRINTS" id="PR00237">
    <property type="entry name" value="GPCRRHODOPSN"/>
</dbReference>
<protein>
    <recommendedName>
        <fullName evidence="3">Melanin-concentrating hormone receptor 1</fullName>
    </recommendedName>
    <alternativeName>
        <fullName evidence="13">G-protein coupled receptor 24</fullName>
    </alternativeName>
    <alternativeName>
        <fullName evidence="12">MCH-1R</fullName>
    </alternativeName>
</protein>
<dbReference type="STRING" id="7757.ENSPMAP00000001896"/>